<comment type="caution">
    <text evidence="1">The sequence shown here is derived from an EMBL/GenBank/DDBJ whole genome shotgun (WGS) entry which is preliminary data.</text>
</comment>
<dbReference type="Proteomes" id="UP000625735">
    <property type="component" value="Unassembled WGS sequence"/>
</dbReference>
<proteinExistence type="predicted"/>
<accession>A0A916XVK6</accession>
<dbReference type="AlphaFoldDB" id="A0A916XVK6"/>
<reference evidence="1" key="1">
    <citation type="journal article" date="2014" name="Int. J. Syst. Evol. Microbiol.">
        <title>Complete genome sequence of Corynebacterium casei LMG S-19264T (=DSM 44701T), isolated from a smear-ripened cheese.</title>
        <authorList>
            <consortium name="US DOE Joint Genome Institute (JGI-PGF)"/>
            <person name="Walter F."/>
            <person name="Albersmeier A."/>
            <person name="Kalinowski J."/>
            <person name="Ruckert C."/>
        </authorList>
    </citation>
    <scope>NUCLEOTIDE SEQUENCE</scope>
    <source>
        <strain evidence="1">CGMCC 1.12506</strain>
    </source>
</reference>
<evidence type="ECO:0000313" key="1">
    <source>
        <dbReference type="EMBL" id="GGD15539.1"/>
    </source>
</evidence>
<protein>
    <submittedName>
        <fullName evidence="1">Uncharacterized protein</fullName>
    </submittedName>
</protein>
<keyword evidence="2" id="KW-1185">Reference proteome</keyword>
<gene>
    <name evidence="1" type="ORF">GCM10011343_03090</name>
</gene>
<sequence>MKKINFFILLLLPVIGYSQNDFINEYQKADSLLRTNEIDSAFIKFRDLEKSLPKNDTLYNYALWYKVTTATYLEETNRLKEKFDKSLDYGLEALDAIEKGKVIFDAEFAKRYYFMTKNIIVSYYGLGNFEAGNKWKEKMYEAKKNNLLPEGIDAYFNYDFFKFEDKNVWGYEWYADLPENRFSSSFTKVVYYVYSTNSDGSDKDQLYRLHVLMFHSTNENFDYVLDKRLETATEEIGGTLYAYTYKEAIDFRKLKNDVKEVLKGNLKPDTKRTLTKDKEGKIKIDVQMNTKKD</sequence>
<name>A0A916XVK6_9FLAO</name>
<evidence type="ECO:0000313" key="2">
    <source>
        <dbReference type="Proteomes" id="UP000625735"/>
    </source>
</evidence>
<dbReference type="RefSeq" id="WP_188360741.1">
    <property type="nucleotide sequence ID" value="NZ_BMFG01000001.1"/>
</dbReference>
<dbReference type="EMBL" id="BMFG01000001">
    <property type="protein sequence ID" value="GGD15539.1"/>
    <property type="molecule type" value="Genomic_DNA"/>
</dbReference>
<organism evidence="1 2">
    <name type="scientific">Flavobacterium orientale</name>
    <dbReference type="NCBI Taxonomy" id="1756020"/>
    <lineage>
        <taxon>Bacteria</taxon>
        <taxon>Pseudomonadati</taxon>
        <taxon>Bacteroidota</taxon>
        <taxon>Flavobacteriia</taxon>
        <taxon>Flavobacteriales</taxon>
        <taxon>Flavobacteriaceae</taxon>
        <taxon>Flavobacterium</taxon>
    </lineage>
</organism>
<reference evidence="1" key="2">
    <citation type="submission" date="2020-09" db="EMBL/GenBank/DDBJ databases">
        <authorList>
            <person name="Sun Q."/>
            <person name="Zhou Y."/>
        </authorList>
    </citation>
    <scope>NUCLEOTIDE SEQUENCE</scope>
    <source>
        <strain evidence="1">CGMCC 1.12506</strain>
    </source>
</reference>